<keyword evidence="2" id="KW-0812">Transmembrane</keyword>
<evidence type="ECO:0000313" key="4">
    <source>
        <dbReference type="Proteomes" id="UP000886520"/>
    </source>
</evidence>
<dbReference type="Proteomes" id="UP000886520">
    <property type="component" value="Chromosome 24"/>
</dbReference>
<feature type="region of interest" description="Disordered" evidence="1">
    <location>
        <begin position="84"/>
        <end position="203"/>
    </location>
</feature>
<name>A0A9D4U2D4_ADICA</name>
<protein>
    <submittedName>
        <fullName evidence="3">Uncharacterized protein</fullName>
    </submittedName>
</protein>
<accession>A0A9D4U2D4</accession>
<feature type="transmembrane region" description="Helical" evidence="2">
    <location>
        <begin position="32"/>
        <end position="52"/>
    </location>
</feature>
<proteinExistence type="predicted"/>
<gene>
    <name evidence="3" type="ORF">GOP47_0024771</name>
</gene>
<keyword evidence="4" id="KW-1185">Reference proteome</keyword>
<dbReference type="OrthoDB" id="1934079at2759"/>
<evidence type="ECO:0000313" key="3">
    <source>
        <dbReference type="EMBL" id="KAI5060351.1"/>
    </source>
</evidence>
<feature type="compositionally biased region" description="Pro residues" evidence="1">
    <location>
        <begin position="87"/>
        <end position="127"/>
    </location>
</feature>
<dbReference type="AlphaFoldDB" id="A0A9D4U2D4"/>
<organism evidence="3 4">
    <name type="scientific">Adiantum capillus-veneris</name>
    <name type="common">Maidenhair fern</name>
    <dbReference type="NCBI Taxonomy" id="13818"/>
    <lineage>
        <taxon>Eukaryota</taxon>
        <taxon>Viridiplantae</taxon>
        <taxon>Streptophyta</taxon>
        <taxon>Embryophyta</taxon>
        <taxon>Tracheophyta</taxon>
        <taxon>Polypodiopsida</taxon>
        <taxon>Polypodiidae</taxon>
        <taxon>Polypodiales</taxon>
        <taxon>Pteridineae</taxon>
        <taxon>Pteridaceae</taxon>
        <taxon>Vittarioideae</taxon>
        <taxon>Adiantum</taxon>
    </lineage>
</organism>
<dbReference type="EMBL" id="JABFUD020000024">
    <property type="protein sequence ID" value="KAI5060351.1"/>
    <property type="molecule type" value="Genomic_DNA"/>
</dbReference>
<evidence type="ECO:0000256" key="2">
    <source>
        <dbReference type="SAM" id="Phobius"/>
    </source>
</evidence>
<feature type="compositionally biased region" description="Pro residues" evidence="1">
    <location>
        <begin position="151"/>
        <end position="192"/>
    </location>
</feature>
<reference evidence="3" key="1">
    <citation type="submission" date="2021-01" db="EMBL/GenBank/DDBJ databases">
        <title>Adiantum capillus-veneris genome.</title>
        <authorList>
            <person name="Fang Y."/>
            <person name="Liao Q."/>
        </authorList>
    </citation>
    <scope>NUCLEOTIDE SEQUENCE</scope>
    <source>
        <strain evidence="3">H3</strain>
        <tissue evidence="3">Leaf</tissue>
    </source>
</reference>
<sequence>MDNLTHLPSSANSFHITELSSSGSGHGGNGTVGPLFVVLAIIIVLGVVAGFIGRVCAGRHWGGDTQYDFEGWVEKRCASCIDGDIEAPPPLPPPPEKPPDATPPADAAPPPADAAAPPPADGAPPPAEGAAAPPAADAAAAAPAGDAAPPGEAPAAPPAEAPAPDAPPPAEAAPPPPSEPLPPPPPPLPPPQDQEAGGVAAAYVGSHMEPLDYSQLYPSYSCRCHICAREGIFE</sequence>
<keyword evidence="2" id="KW-1133">Transmembrane helix</keyword>
<dbReference type="PANTHER" id="PTHR33429">
    <property type="entry name" value="OS02G0708000 PROTEIN-RELATED"/>
    <property type="match status" value="1"/>
</dbReference>
<feature type="compositionally biased region" description="Low complexity" evidence="1">
    <location>
        <begin position="128"/>
        <end position="150"/>
    </location>
</feature>
<keyword evidence="2" id="KW-0472">Membrane</keyword>
<comment type="caution">
    <text evidence="3">The sequence shown here is derived from an EMBL/GenBank/DDBJ whole genome shotgun (WGS) entry which is preliminary data.</text>
</comment>
<evidence type="ECO:0000256" key="1">
    <source>
        <dbReference type="SAM" id="MobiDB-lite"/>
    </source>
</evidence>